<dbReference type="SMART" id="SM00270">
    <property type="entry name" value="ChtBD1"/>
    <property type="match status" value="2"/>
</dbReference>
<dbReference type="InterPro" id="IPR036861">
    <property type="entry name" value="Endochitinase-like_sf"/>
</dbReference>
<name>A0A9P9EUB1_9HYPO</name>
<dbReference type="CDD" id="cd00035">
    <property type="entry name" value="ChtBD1"/>
    <property type="match status" value="1"/>
</dbReference>
<evidence type="ECO:0000259" key="5">
    <source>
        <dbReference type="PROSITE" id="PS51910"/>
    </source>
</evidence>
<dbReference type="Pfam" id="PF00187">
    <property type="entry name" value="Chitin_bind_1"/>
    <property type="match status" value="1"/>
</dbReference>
<feature type="disulfide bond" evidence="3">
    <location>
        <begin position="66"/>
        <end position="80"/>
    </location>
</feature>
<dbReference type="InterPro" id="IPR018371">
    <property type="entry name" value="Chitin-binding_1_CS"/>
</dbReference>
<dbReference type="EMBL" id="JAGMUU010000008">
    <property type="protein sequence ID" value="KAH7147068.1"/>
    <property type="molecule type" value="Genomic_DNA"/>
</dbReference>
<dbReference type="Pfam" id="PF00704">
    <property type="entry name" value="Glyco_hydro_18"/>
    <property type="match status" value="1"/>
</dbReference>
<dbReference type="EC" id="3.2.1.14" evidence="1"/>
<dbReference type="PANTHER" id="PTHR11177:SF333">
    <property type="entry name" value="CHITINASE"/>
    <property type="match status" value="1"/>
</dbReference>
<keyword evidence="3" id="KW-1015">Disulfide bond</keyword>
<dbReference type="SUPFAM" id="SSF51445">
    <property type="entry name" value="(Trans)glycosidases"/>
    <property type="match status" value="1"/>
</dbReference>
<comment type="caution">
    <text evidence="6">The sequence shown here is derived from an EMBL/GenBank/DDBJ whole genome shotgun (WGS) entry which is preliminary data.</text>
</comment>
<organism evidence="6 7">
    <name type="scientific">Dactylonectria estremocensis</name>
    <dbReference type="NCBI Taxonomy" id="1079267"/>
    <lineage>
        <taxon>Eukaryota</taxon>
        <taxon>Fungi</taxon>
        <taxon>Dikarya</taxon>
        <taxon>Ascomycota</taxon>
        <taxon>Pezizomycotina</taxon>
        <taxon>Sordariomycetes</taxon>
        <taxon>Hypocreomycetidae</taxon>
        <taxon>Hypocreales</taxon>
        <taxon>Nectriaceae</taxon>
        <taxon>Dactylonectria</taxon>
    </lineage>
</organism>
<keyword evidence="7" id="KW-1185">Reference proteome</keyword>
<comment type="caution">
    <text evidence="3">Lacks conserved residue(s) required for the propagation of feature annotation.</text>
</comment>
<dbReference type="InterPro" id="IPR001002">
    <property type="entry name" value="Chitin-bd_1"/>
</dbReference>
<evidence type="ECO:0000313" key="6">
    <source>
        <dbReference type="EMBL" id="KAH7147068.1"/>
    </source>
</evidence>
<protein>
    <recommendedName>
        <fullName evidence="1">chitinase</fullName>
        <ecNumber evidence="1">3.2.1.14</ecNumber>
    </recommendedName>
</protein>
<dbReference type="OrthoDB" id="73875at2759"/>
<dbReference type="AlphaFoldDB" id="A0A9P9EUB1"/>
<keyword evidence="2 3" id="KW-0147">Chitin-binding</keyword>
<dbReference type="Gene3D" id="3.30.60.10">
    <property type="entry name" value="Endochitinase-like"/>
    <property type="match status" value="1"/>
</dbReference>
<dbReference type="GO" id="GO:0005975">
    <property type="term" value="P:carbohydrate metabolic process"/>
    <property type="evidence" value="ECO:0007669"/>
    <property type="project" value="InterPro"/>
</dbReference>
<gene>
    <name evidence="6" type="ORF">B0J13DRAFT_621988</name>
</gene>
<dbReference type="PROSITE" id="PS00026">
    <property type="entry name" value="CHIT_BIND_I_1"/>
    <property type="match status" value="1"/>
</dbReference>
<dbReference type="InterPro" id="IPR050314">
    <property type="entry name" value="Glycosyl_Hydrlase_18"/>
</dbReference>
<proteinExistence type="predicted"/>
<feature type="domain" description="GH18" evidence="5">
    <location>
        <begin position="97"/>
        <end position="321"/>
    </location>
</feature>
<evidence type="ECO:0000259" key="4">
    <source>
        <dbReference type="PROSITE" id="PS50941"/>
    </source>
</evidence>
<reference evidence="6" key="1">
    <citation type="journal article" date="2021" name="Nat. Commun.">
        <title>Genetic determinants of endophytism in the Arabidopsis root mycobiome.</title>
        <authorList>
            <person name="Mesny F."/>
            <person name="Miyauchi S."/>
            <person name="Thiergart T."/>
            <person name="Pickel B."/>
            <person name="Atanasova L."/>
            <person name="Karlsson M."/>
            <person name="Huettel B."/>
            <person name="Barry K.W."/>
            <person name="Haridas S."/>
            <person name="Chen C."/>
            <person name="Bauer D."/>
            <person name="Andreopoulos W."/>
            <person name="Pangilinan J."/>
            <person name="LaButti K."/>
            <person name="Riley R."/>
            <person name="Lipzen A."/>
            <person name="Clum A."/>
            <person name="Drula E."/>
            <person name="Henrissat B."/>
            <person name="Kohler A."/>
            <person name="Grigoriev I.V."/>
            <person name="Martin F.M."/>
            <person name="Hacquard S."/>
        </authorList>
    </citation>
    <scope>NUCLEOTIDE SEQUENCE</scope>
    <source>
        <strain evidence="6">MPI-CAGE-AT-0021</strain>
    </source>
</reference>
<keyword evidence="6" id="KW-0378">Hydrolase</keyword>
<dbReference type="PANTHER" id="PTHR11177">
    <property type="entry name" value="CHITINASE"/>
    <property type="match status" value="1"/>
</dbReference>
<dbReference type="PROSITE" id="PS51910">
    <property type="entry name" value="GH18_2"/>
    <property type="match status" value="1"/>
</dbReference>
<dbReference type="SMART" id="SM00636">
    <property type="entry name" value="Glyco_18"/>
    <property type="match status" value="1"/>
</dbReference>
<dbReference type="PROSITE" id="PS50941">
    <property type="entry name" value="CHIT_BIND_I_2"/>
    <property type="match status" value="1"/>
</dbReference>
<dbReference type="InterPro" id="IPR001223">
    <property type="entry name" value="Glyco_hydro18_cat"/>
</dbReference>
<feature type="domain" description="Chitin-binding type-1" evidence="4">
    <location>
        <begin position="44"/>
        <end position="92"/>
    </location>
</feature>
<dbReference type="GO" id="GO:0008061">
    <property type="term" value="F:chitin binding"/>
    <property type="evidence" value="ECO:0007669"/>
    <property type="project" value="UniProtKB-UniRule"/>
</dbReference>
<dbReference type="GO" id="GO:0008843">
    <property type="term" value="F:endochitinase activity"/>
    <property type="evidence" value="ECO:0007669"/>
    <property type="project" value="UniProtKB-EC"/>
</dbReference>
<dbReference type="CDD" id="cd00598">
    <property type="entry name" value="GH18_chitinase-like"/>
    <property type="match status" value="1"/>
</dbReference>
<evidence type="ECO:0000256" key="1">
    <source>
        <dbReference type="ARBA" id="ARBA00012729"/>
    </source>
</evidence>
<dbReference type="Proteomes" id="UP000717696">
    <property type="component" value="Unassembled WGS sequence"/>
</dbReference>
<evidence type="ECO:0000313" key="7">
    <source>
        <dbReference type="Proteomes" id="UP000717696"/>
    </source>
</evidence>
<dbReference type="SUPFAM" id="SSF57016">
    <property type="entry name" value="Plant lectins/antimicrobial peptides"/>
    <property type="match status" value="2"/>
</dbReference>
<dbReference type="Gene3D" id="3.20.20.80">
    <property type="entry name" value="Glycosidases"/>
    <property type="match status" value="1"/>
</dbReference>
<dbReference type="InterPro" id="IPR017853">
    <property type="entry name" value="GH"/>
</dbReference>
<feature type="disulfide bond" evidence="3">
    <location>
        <begin position="61"/>
        <end position="73"/>
    </location>
</feature>
<accession>A0A9P9EUB1</accession>
<sequence length="321" mass="35517">MASAEQLTPIVAKADGSCCNESGFCGFGPDYCASNICVGKCDAKSECNPGFGSQWAKADDCPLNACCSEVGYCGITQEFCGDRKFSKPTCSKDYPVNRVIGYYEGGAAHRSCDRFTPGDIQADVYTHVNFAYAAIDPDTFWIMQAFKKDAETYHQLSQLRRYNPGLKVFISVGGWAFNNGPNNDTFSKMVASEANQRNFITSLISFINTYNFDGVDINWRYPGASARGGSAGNVDNLVGFARNLRMALRTNGQRNGFSITVPAAYLYLQYYNLQGLSKYISWFNVLSFDLHRAFNSPDTWTDNRLNAHTNLTEISNAMDLI</sequence>
<evidence type="ECO:0000256" key="3">
    <source>
        <dbReference type="PROSITE-ProRule" id="PRU00261"/>
    </source>
</evidence>
<evidence type="ECO:0000256" key="2">
    <source>
        <dbReference type="ARBA" id="ARBA00022669"/>
    </source>
</evidence>
<dbReference type="InterPro" id="IPR011583">
    <property type="entry name" value="Chitinase_II/V-like_cat"/>
</dbReference>